<dbReference type="RefSeq" id="WP_227620758.1">
    <property type="nucleotide sequence ID" value="NZ_JAJEQL010000009.1"/>
</dbReference>
<accession>A0ABS8F9V6</accession>
<proteinExistence type="predicted"/>
<dbReference type="Proteomes" id="UP001430637">
    <property type="component" value="Unassembled WGS sequence"/>
</dbReference>
<dbReference type="InterPro" id="IPR016181">
    <property type="entry name" value="Acyl_CoA_acyltransferase"/>
</dbReference>
<evidence type="ECO:0008006" key="3">
    <source>
        <dbReference type="Google" id="ProtNLM"/>
    </source>
</evidence>
<evidence type="ECO:0000313" key="1">
    <source>
        <dbReference type="EMBL" id="MCC2199181.1"/>
    </source>
</evidence>
<organism evidence="1 2">
    <name type="scientific">Faecalibacterium butyricigenerans</name>
    <dbReference type="NCBI Taxonomy" id="1851427"/>
    <lineage>
        <taxon>Bacteria</taxon>
        <taxon>Bacillati</taxon>
        <taxon>Bacillota</taxon>
        <taxon>Clostridia</taxon>
        <taxon>Eubacteriales</taxon>
        <taxon>Oscillospiraceae</taxon>
        <taxon>Faecalibacterium</taxon>
    </lineage>
</organism>
<protein>
    <recommendedName>
        <fullName evidence="3">N-acetyltransferase domain-containing protein</fullName>
    </recommendedName>
</protein>
<sequence>MYRLMQPSEEAAVVALWQAERGDSAAFAKTALEQFAGVENVYVAEENGRLEAAALAVPVTLRGRSGSYLYGLCGKGELLLAGLVDYLCAQQKLRGAGFTVAVPQGQEQAALLESKGFRWAFPLRCLPREVSRNLWSQAEFDSVTARKLCELRERFCPDTVQLPPERMAVVLGDLYARGATIVSSGKGYGVYFRREDTLYFVEMMAEDDRSAEVLMEAAREKEVIVERAVITVGAAQNLFLGEGRRQDYGMIRFDAEPFDVEESYMRLMMES</sequence>
<keyword evidence="2" id="KW-1185">Reference proteome</keyword>
<dbReference type="SUPFAM" id="SSF55729">
    <property type="entry name" value="Acyl-CoA N-acyltransferases (Nat)"/>
    <property type="match status" value="1"/>
</dbReference>
<reference evidence="1" key="1">
    <citation type="submission" date="2021-10" db="EMBL/GenBank/DDBJ databases">
        <title>Anaerobic single-cell dispensing facilitates the cultivation of human gut bacteria.</title>
        <authorList>
            <person name="Afrizal A."/>
        </authorList>
    </citation>
    <scope>NUCLEOTIDE SEQUENCE</scope>
    <source>
        <strain evidence="1">CLA-AA-H233</strain>
    </source>
</reference>
<name>A0ABS8F9V6_9FIRM</name>
<evidence type="ECO:0000313" key="2">
    <source>
        <dbReference type="Proteomes" id="UP001430637"/>
    </source>
</evidence>
<comment type="caution">
    <text evidence="1">The sequence shown here is derived from an EMBL/GenBank/DDBJ whole genome shotgun (WGS) entry which is preliminary data.</text>
</comment>
<dbReference type="EMBL" id="JAJEQL010000009">
    <property type="protein sequence ID" value="MCC2199181.1"/>
    <property type="molecule type" value="Genomic_DNA"/>
</dbReference>
<gene>
    <name evidence="1" type="ORF">LKD23_05320</name>
</gene>